<protein>
    <submittedName>
        <fullName evidence="1">Uncharacterized protein</fullName>
    </submittedName>
</protein>
<reference evidence="1 2" key="1">
    <citation type="submission" date="2016-05" db="EMBL/GenBank/DDBJ databases">
        <title>Complete genome sequence of a phthalic acid esters degrading Mycobacterium sp. YC-RL4.</title>
        <authorList>
            <person name="Ren L."/>
            <person name="Fan S."/>
            <person name="Ruth N."/>
            <person name="Jia Y."/>
            <person name="Wang J."/>
            <person name="Qiao C."/>
        </authorList>
    </citation>
    <scope>NUCLEOTIDE SEQUENCE [LARGE SCALE GENOMIC DNA]</scope>
    <source>
        <strain evidence="1 2">YC-RL4</strain>
    </source>
</reference>
<dbReference type="OrthoDB" id="8998246at2"/>
<organism evidence="1 2">
    <name type="scientific">Mycobacterium adipatum</name>
    <dbReference type="NCBI Taxonomy" id="1682113"/>
    <lineage>
        <taxon>Bacteria</taxon>
        <taxon>Bacillati</taxon>
        <taxon>Actinomycetota</taxon>
        <taxon>Actinomycetes</taxon>
        <taxon>Mycobacteriales</taxon>
        <taxon>Mycobacteriaceae</taxon>
        <taxon>Mycobacterium</taxon>
    </lineage>
</organism>
<dbReference type="KEGG" id="madi:A7U43_22425"/>
<dbReference type="RefSeq" id="WP_067999525.1">
    <property type="nucleotide sequence ID" value="NZ_CP015596.1"/>
</dbReference>
<gene>
    <name evidence="1" type="ORF">A7U43_22425</name>
</gene>
<dbReference type="STRING" id="1682113.A7U43_22425"/>
<dbReference type="AlphaFoldDB" id="A0A172US87"/>
<proteinExistence type="predicted"/>
<accession>A0A172US87</accession>
<sequence length="300" mass="33300">MFERATFMVKFAGAYRRSRRNGDEHGAALQAAAHDMFRPDRVHMPDAVSQMWRDPAAELALEGGRWFGDGTLAITEAHLGLLRSARLAWDGAERGAPMLDPDRPYGRTDLLTQLAEVFGTDDAEALGRHHVEMFCVVARALRHGSLAPGRYPLTNLRAADVRAALRGYGERSDEDLGLDRDGQVPVTEDHLQLLRGIEIRWPSEHECGDRLDAGRYPAATADPKRPYGDFTFIEVDMARILGVLPPPAQPPEGGPAIFEPSCELALRLQRLHWQMLGTMQVFLEQATLVPGTYGLHPEHP</sequence>
<evidence type="ECO:0000313" key="1">
    <source>
        <dbReference type="EMBL" id="ANE81674.1"/>
    </source>
</evidence>
<keyword evidence="2" id="KW-1185">Reference proteome</keyword>
<dbReference type="Proteomes" id="UP000077143">
    <property type="component" value="Chromosome"/>
</dbReference>
<evidence type="ECO:0000313" key="2">
    <source>
        <dbReference type="Proteomes" id="UP000077143"/>
    </source>
</evidence>
<name>A0A172US87_9MYCO</name>
<dbReference type="EMBL" id="CP015596">
    <property type="protein sequence ID" value="ANE81674.1"/>
    <property type="molecule type" value="Genomic_DNA"/>
</dbReference>